<dbReference type="HAMAP" id="MF_01479">
    <property type="entry name" value="WhiB"/>
    <property type="match status" value="1"/>
</dbReference>
<dbReference type="EMBL" id="QKWH01000001">
    <property type="protein sequence ID" value="PZR55533.1"/>
    <property type="molecule type" value="Genomic_DNA"/>
</dbReference>
<evidence type="ECO:0000256" key="5">
    <source>
        <dbReference type="ARBA" id="ARBA00023004"/>
    </source>
</evidence>
<evidence type="ECO:0000256" key="9">
    <source>
        <dbReference type="ARBA" id="ARBA00023157"/>
    </source>
</evidence>
<gene>
    <name evidence="11" type="primary">whiB</name>
    <name evidence="14" type="ORF">DNL40_02505</name>
</gene>
<keyword evidence="3 11" id="KW-0004">4Fe-4S</keyword>
<keyword evidence="9 11" id="KW-1015">Disulfide bond</keyword>
<keyword evidence="7 11" id="KW-0805">Transcription regulation</keyword>
<evidence type="ECO:0000313" key="15">
    <source>
        <dbReference type="Proteomes" id="UP000248783"/>
    </source>
</evidence>
<evidence type="ECO:0000256" key="6">
    <source>
        <dbReference type="ARBA" id="ARBA00023014"/>
    </source>
</evidence>
<dbReference type="PANTHER" id="PTHR38839">
    <property type="entry name" value="TRANSCRIPTIONAL REGULATOR WHID-RELATED"/>
    <property type="match status" value="1"/>
</dbReference>
<keyword evidence="8 11" id="KW-0238">DNA-binding</keyword>
<dbReference type="Proteomes" id="UP000248783">
    <property type="component" value="Unassembled WGS sequence"/>
</dbReference>
<feature type="region of interest" description="Disordered" evidence="12">
    <location>
        <begin position="67"/>
        <end position="101"/>
    </location>
</feature>
<sequence length="101" mass="11199">MDVWPEGFTPRRWLTFDEQAQALCSQTDPDAFFPEQGGSSRAAKQVCAQCPVREACLTVGLTRGERDGVYGGTTRRERERMWKNPPAGARRPADGEELVAA</sequence>
<evidence type="ECO:0000256" key="11">
    <source>
        <dbReference type="HAMAP-Rule" id="MF_01479"/>
    </source>
</evidence>
<dbReference type="GO" id="GO:0047134">
    <property type="term" value="F:protein-disulfide reductase [NAD(P)H] activity"/>
    <property type="evidence" value="ECO:0007669"/>
    <property type="project" value="TreeGrafter"/>
</dbReference>
<dbReference type="GO" id="GO:0046872">
    <property type="term" value="F:metal ion binding"/>
    <property type="evidence" value="ECO:0007669"/>
    <property type="project" value="UniProtKB-KW"/>
</dbReference>
<dbReference type="GO" id="GO:0005737">
    <property type="term" value="C:cytoplasm"/>
    <property type="evidence" value="ECO:0007669"/>
    <property type="project" value="UniProtKB-SubCell"/>
</dbReference>
<evidence type="ECO:0000256" key="8">
    <source>
        <dbReference type="ARBA" id="ARBA00023125"/>
    </source>
</evidence>
<dbReference type="InterPro" id="IPR003482">
    <property type="entry name" value="Whib"/>
</dbReference>
<protein>
    <recommendedName>
        <fullName evidence="11">Transcriptional regulator WhiB</fullName>
    </recommendedName>
</protein>
<evidence type="ECO:0000256" key="7">
    <source>
        <dbReference type="ARBA" id="ARBA00023015"/>
    </source>
</evidence>
<keyword evidence="11" id="KW-0963">Cytoplasm</keyword>
<keyword evidence="6 11" id="KW-0411">Iron-sulfur</keyword>
<feature type="compositionally biased region" description="Basic and acidic residues" evidence="12">
    <location>
        <begin position="67"/>
        <end position="82"/>
    </location>
</feature>
<accession>A0A2W5WY05</accession>
<feature type="binding site" evidence="11">
    <location>
        <position position="24"/>
    </location>
    <ligand>
        <name>[4Fe-4S] cluster</name>
        <dbReference type="ChEBI" id="CHEBI:49883"/>
    </ligand>
</feature>
<comment type="PTM">
    <text evidence="11">The Fe-S cluster can be nitrosylated by nitric oxide (NO).</text>
</comment>
<dbReference type="AlphaFoldDB" id="A0A2W5WY05"/>
<dbReference type="GO" id="GO:0003677">
    <property type="term" value="F:DNA binding"/>
    <property type="evidence" value="ECO:0007669"/>
    <property type="project" value="UniProtKB-UniRule"/>
</dbReference>
<comment type="subcellular location">
    <subcellularLocation>
        <location evidence="1 11">Cytoplasm</location>
    </subcellularLocation>
</comment>
<evidence type="ECO:0000256" key="10">
    <source>
        <dbReference type="ARBA" id="ARBA00023163"/>
    </source>
</evidence>
<evidence type="ECO:0000313" key="14">
    <source>
        <dbReference type="EMBL" id="PZR55533.1"/>
    </source>
</evidence>
<reference evidence="14 15" key="1">
    <citation type="submission" date="2018-06" db="EMBL/GenBank/DDBJ databases">
        <title>Whole genome sequencing of a novel hydrocarbon degrading bacterial strain, PW21 isolated from oil contaminated produced water sample.</title>
        <authorList>
            <person name="Nagkirti P."/>
            <person name="Shaikh A."/>
            <person name="Gowdaman V."/>
            <person name="Engineer A.E."/>
            <person name="Dagar S."/>
            <person name="Dhakephalkar P.K."/>
        </authorList>
    </citation>
    <scope>NUCLEOTIDE SEQUENCE [LARGE SCALE GENOMIC DNA]</scope>
    <source>
        <strain evidence="14 15">PW21</strain>
    </source>
</reference>
<keyword evidence="5 11" id="KW-0408">Iron</keyword>
<dbReference type="GO" id="GO:0051539">
    <property type="term" value="F:4 iron, 4 sulfur cluster binding"/>
    <property type="evidence" value="ECO:0007669"/>
    <property type="project" value="UniProtKB-UniRule"/>
</dbReference>
<comment type="function">
    <text evidence="11">Acts as a transcriptional regulator. Probably redox-responsive. The apo- but not holo-form probably binds DNA.</text>
</comment>
<evidence type="ECO:0000256" key="4">
    <source>
        <dbReference type="ARBA" id="ARBA00022723"/>
    </source>
</evidence>
<dbReference type="PROSITE" id="PS51674">
    <property type="entry name" value="4FE4S_WBL"/>
    <property type="match status" value="1"/>
</dbReference>
<evidence type="ECO:0000256" key="1">
    <source>
        <dbReference type="ARBA" id="ARBA00004496"/>
    </source>
</evidence>
<keyword evidence="15" id="KW-1185">Reference proteome</keyword>
<comment type="caution">
    <text evidence="14">The sequence shown here is derived from an EMBL/GenBank/DDBJ whole genome shotgun (WGS) entry which is preliminary data.</text>
</comment>
<evidence type="ECO:0000256" key="3">
    <source>
        <dbReference type="ARBA" id="ARBA00022485"/>
    </source>
</evidence>
<dbReference type="InterPro" id="IPR034768">
    <property type="entry name" value="4FE4S_WBL"/>
</dbReference>
<dbReference type="GO" id="GO:0045892">
    <property type="term" value="P:negative regulation of DNA-templated transcription"/>
    <property type="evidence" value="ECO:0007669"/>
    <property type="project" value="TreeGrafter"/>
</dbReference>
<feature type="binding site" evidence="11">
    <location>
        <position position="47"/>
    </location>
    <ligand>
        <name>[4Fe-4S] cluster</name>
        <dbReference type="ChEBI" id="CHEBI:49883"/>
    </ligand>
</feature>
<evidence type="ECO:0000259" key="13">
    <source>
        <dbReference type="PROSITE" id="PS51674"/>
    </source>
</evidence>
<organism evidence="14 15">
    <name type="scientific">Xylanimonas oleitrophica</name>
    <dbReference type="NCBI Taxonomy" id="2607479"/>
    <lineage>
        <taxon>Bacteria</taxon>
        <taxon>Bacillati</taxon>
        <taxon>Actinomycetota</taxon>
        <taxon>Actinomycetes</taxon>
        <taxon>Micrococcales</taxon>
        <taxon>Promicromonosporaceae</taxon>
        <taxon>Xylanimonas</taxon>
    </lineage>
</organism>
<keyword evidence="10 11" id="KW-0804">Transcription</keyword>
<keyword evidence="4 11" id="KW-0479">Metal-binding</keyword>
<dbReference type="GO" id="GO:0035731">
    <property type="term" value="F:dinitrosyl-iron complex binding"/>
    <property type="evidence" value="ECO:0007669"/>
    <property type="project" value="UniProtKB-UniRule"/>
</dbReference>
<proteinExistence type="inferred from homology"/>
<dbReference type="PANTHER" id="PTHR38839:SF4">
    <property type="entry name" value="TRANSCRIPTIONAL REGULATOR WHIB"/>
    <property type="match status" value="1"/>
</dbReference>
<name>A0A2W5WY05_9MICO</name>
<evidence type="ECO:0000256" key="2">
    <source>
        <dbReference type="ARBA" id="ARBA00006597"/>
    </source>
</evidence>
<evidence type="ECO:0000256" key="12">
    <source>
        <dbReference type="SAM" id="MobiDB-lite"/>
    </source>
</evidence>
<dbReference type="GO" id="GO:0045454">
    <property type="term" value="P:cell redox homeostasis"/>
    <property type="evidence" value="ECO:0007669"/>
    <property type="project" value="TreeGrafter"/>
</dbReference>
<feature type="domain" description="4Fe-4S Wbl-type" evidence="13">
    <location>
        <begin position="23"/>
        <end position="80"/>
    </location>
</feature>
<dbReference type="Pfam" id="PF02467">
    <property type="entry name" value="Whib"/>
    <property type="match status" value="1"/>
</dbReference>
<comment type="PTM">
    <text evidence="11">Upon Fe-S cluster removal intramolecular disulfide bonds are formed.</text>
</comment>
<comment type="similarity">
    <text evidence="2 11">Belongs to the WhiB family.</text>
</comment>
<comment type="cofactor">
    <cofactor evidence="11">
        <name>[4Fe-4S] cluster</name>
        <dbReference type="ChEBI" id="CHEBI:49883"/>
    </cofactor>
    <text evidence="11">Binds 1 [4Fe-4S] cluster per subunit. Following nitrosylation of the [4Fe-4S] cluster binds 1 [4Fe-8(NO)] cluster per subunit.</text>
</comment>
<feature type="binding site" evidence="11">
    <location>
        <position position="56"/>
    </location>
    <ligand>
        <name>[4Fe-4S] cluster</name>
        <dbReference type="ChEBI" id="CHEBI:49883"/>
    </ligand>
</feature>
<feature type="binding site" evidence="11">
    <location>
        <position position="50"/>
    </location>
    <ligand>
        <name>[4Fe-4S] cluster</name>
        <dbReference type="ChEBI" id="CHEBI:49883"/>
    </ligand>
</feature>